<feature type="compositionally biased region" description="Acidic residues" evidence="1">
    <location>
        <begin position="80"/>
        <end position="108"/>
    </location>
</feature>
<dbReference type="Pfam" id="PF09365">
    <property type="entry name" value="DUF2461"/>
    <property type="match status" value="1"/>
</dbReference>
<evidence type="ECO:0000256" key="1">
    <source>
        <dbReference type="SAM" id="MobiDB-lite"/>
    </source>
</evidence>
<keyword evidence="3" id="KW-1185">Reference proteome</keyword>
<feature type="compositionally biased region" description="Acidic residues" evidence="1">
    <location>
        <begin position="374"/>
        <end position="385"/>
    </location>
</feature>
<dbReference type="STRING" id="177199.A0A420YL98"/>
<organism evidence="2 3">
    <name type="scientific">Coniochaeta pulveracea</name>
    <dbReference type="NCBI Taxonomy" id="177199"/>
    <lineage>
        <taxon>Eukaryota</taxon>
        <taxon>Fungi</taxon>
        <taxon>Dikarya</taxon>
        <taxon>Ascomycota</taxon>
        <taxon>Pezizomycotina</taxon>
        <taxon>Sordariomycetes</taxon>
        <taxon>Sordariomycetidae</taxon>
        <taxon>Coniochaetales</taxon>
        <taxon>Coniochaetaceae</taxon>
        <taxon>Coniochaeta</taxon>
    </lineage>
</organism>
<dbReference type="NCBIfam" id="TIGR02453">
    <property type="entry name" value="TIGR02453 family protein"/>
    <property type="match status" value="1"/>
</dbReference>
<dbReference type="InterPro" id="IPR012808">
    <property type="entry name" value="CHP02453"/>
</dbReference>
<feature type="region of interest" description="Disordered" evidence="1">
    <location>
        <begin position="1"/>
        <end position="112"/>
    </location>
</feature>
<reference evidence="2 3" key="1">
    <citation type="submission" date="2018-08" db="EMBL/GenBank/DDBJ databases">
        <title>Draft genome of the lignicolous fungus Coniochaeta pulveracea.</title>
        <authorList>
            <person name="Borstlap C.J."/>
            <person name="De Witt R.N."/>
            <person name="Botha A."/>
            <person name="Volschenk H."/>
        </authorList>
    </citation>
    <scope>NUCLEOTIDE SEQUENCE [LARGE SCALE GENOMIC DNA]</scope>
    <source>
        <strain evidence="2 3">CAB683</strain>
    </source>
</reference>
<proteinExistence type="predicted"/>
<dbReference type="PANTHER" id="PTHR36452">
    <property type="entry name" value="CHROMOSOME 12, WHOLE GENOME SHOTGUN SEQUENCE"/>
    <property type="match status" value="1"/>
</dbReference>
<dbReference type="OrthoDB" id="2537769at2759"/>
<protein>
    <recommendedName>
        <fullName evidence="4">TIGR02453 family protein</fullName>
    </recommendedName>
</protein>
<dbReference type="EMBL" id="QVQW01000004">
    <property type="protein sequence ID" value="RKU48654.1"/>
    <property type="molecule type" value="Genomic_DNA"/>
</dbReference>
<comment type="caution">
    <text evidence="2">The sequence shown here is derived from an EMBL/GenBank/DDBJ whole genome shotgun (WGS) entry which is preliminary data.</text>
</comment>
<sequence>MPAKRKLEDTPETASSARRRSTRLTSSVSAKKSKYFEDNSEDELSETETTPVKAKSTASKATKVKPAQGGGKTAKREDVNSEEEDGEDAYEEEESEAPAEVSEEDYDSDAPPKVTFIPLPKLRETNGIPYADATLHPNTLLFLRDLKAHNQRPWLKSHDEEFRRALKDWESYVTTLTDRLIDLDPTIPELPLRDVIFRIYRDTRFSKDPTPYKPHFSAAWSRTGRKGPYACYYVHVEPGGKCSVGGGLWSPEAGSVGRLRASIDERPHRWRRVLGEDGFSRMFFGKEAGKGGDEGSVKRFVERNQRGALKTKPKGFNADHRDIGLLKLKNYTISKKLPDSVLTAEDSQDQIAEIFGAMVGFVGFLNSVVMPDPGQDDDSEEDDSGHEDGSGNGSSAEESEEEADAGDDE</sequence>
<accession>A0A420YL98</accession>
<feature type="compositionally biased region" description="Acidic residues" evidence="1">
    <location>
        <begin position="397"/>
        <end position="409"/>
    </location>
</feature>
<gene>
    <name evidence="2" type="ORF">DL546_009326</name>
</gene>
<evidence type="ECO:0000313" key="3">
    <source>
        <dbReference type="Proteomes" id="UP000275385"/>
    </source>
</evidence>
<feature type="region of interest" description="Disordered" evidence="1">
    <location>
        <begin position="369"/>
        <end position="409"/>
    </location>
</feature>
<dbReference type="PANTHER" id="PTHR36452:SF1">
    <property type="entry name" value="DUF2461 DOMAIN-CONTAINING PROTEIN"/>
    <property type="match status" value="1"/>
</dbReference>
<dbReference type="Proteomes" id="UP000275385">
    <property type="component" value="Unassembled WGS sequence"/>
</dbReference>
<evidence type="ECO:0008006" key="4">
    <source>
        <dbReference type="Google" id="ProtNLM"/>
    </source>
</evidence>
<feature type="compositionally biased region" description="Low complexity" evidence="1">
    <location>
        <begin position="49"/>
        <end position="67"/>
    </location>
</feature>
<name>A0A420YL98_9PEZI</name>
<dbReference type="AlphaFoldDB" id="A0A420YL98"/>
<evidence type="ECO:0000313" key="2">
    <source>
        <dbReference type="EMBL" id="RKU48654.1"/>
    </source>
</evidence>